<dbReference type="Proteomes" id="UP000065504">
    <property type="component" value="Unassembled WGS sequence"/>
</dbReference>
<sequence>MLIREQGRSIKLLRAERSKDTRRHRHVVIGAFRVDEGVPAELLEQLNQAERRELAQWLAVWRESQAMGRTHAVLANASSALDQLVATLEVATGFLTPAEADALWHKLQAITRGLQRGGGPRPNQTTQRPPPHLGELDLFDAPPSPFPHPR</sequence>
<evidence type="ECO:0000313" key="3">
    <source>
        <dbReference type="Proteomes" id="UP000065504"/>
    </source>
</evidence>
<evidence type="ECO:0000313" key="2">
    <source>
        <dbReference type="EMBL" id="KWK69563.1"/>
    </source>
</evidence>
<dbReference type="RefSeq" id="WP_060237110.1">
    <property type="nucleotide sequence ID" value="NZ_LPLU01000110.1"/>
</dbReference>
<name>A0A108C7K6_9BURK</name>
<accession>A0A108C7K6</accession>
<feature type="region of interest" description="Disordered" evidence="1">
    <location>
        <begin position="113"/>
        <end position="150"/>
    </location>
</feature>
<comment type="caution">
    <text evidence="2">The sequence shown here is derived from an EMBL/GenBank/DDBJ whole genome shotgun (WGS) entry which is preliminary data.</text>
</comment>
<proteinExistence type="predicted"/>
<dbReference type="AlphaFoldDB" id="A0A108C7K6"/>
<evidence type="ECO:0000256" key="1">
    <source>
        <dbReference type="SAM" id="MobiDB-lite"/>
    </source>
</evidence>
<gene>
    <name evidence="2" type="ORF">WM16_23330</name>
</gene>
<organism evidence="2 3">
    <name type="scientific">Burkholderia ubonensis</name>
    <dbReference type="NCBI Taxonomy" id="101571"/>
    <lineage>
        <taxon>Bacteria</taxon>
        <taxon>Pseudomonadati</taxon>
        <taxon>Pseudomonadota</taxon>
        <taxon>Betaproteobacteria</taxon>
        <taxon>Burkholderiales</taxon>
        <taxon>Burkholderiaceae</taxon>
        <taxon>Burkholderia</taxon>
        <taxon>Burkholderia cepacia complex</taxon>
    </lineage>
</organism>
<reference evidence="2 3" key="1">
    <citation type="submission" date="2015-11" db="EMBL/GenBank/DDBJ databases">
        <title>Expanding the genomic diversity of Burkholderia species for the development of highly accurate diagnostics.</title>
        <authorList>
            <person name="Sahl J."/>
            <person name="Keim P."/>
            <person name="Wagner D."/>
        </authorList>
    </citation>
    <scope>NUCLEOTIDE SEQUENCE [LARGE SCALE GENOMIC DNA]</scope>
    <source>
        <strain evidence="2 3">MSMB782WGS</strain>
    </source>
</reference>
<dbReference type="EMBL" id="LPLU01000110">
    <property type="protein sequence ID" value="KWK69563.1"/>
    <property type="molecule type" value="Genomic_DNA"/>
</dbReference>
<protein>
    <submittedName>
        <fullName evidence="2">Uncharacterized protein</fullName>
    </submittedName>
</protein>